<sequence>MSGDRPPAEGPGDRPERGDDALPSDLDATFDFDAEFAKAFGPQPPVRSVIVAPVADARKLAEVCTLASVHAHVVPVKGLGCALVTVDPASGEADVEKLSAVLRGAEIVLLVVREEAIEGQTWRDGQRGEDPRPGLLLSLWPDVMQQLVLGKLDAAEAAGAALGGEGSRIGSFWKLFTRRGGEPDADVPPGERS</sequence>
<dbReference type="EMBL" id="JBHMDM010000013">
    <property type="protein sequence ID" value="MFB9378924.1"/>
    <property type="molecule type" value="Genomic_DNA"/>
</dbReference>
<protein>
    <submittedName>
        <fullName evidence="2">Uncharacterized protein</fullName>
    </submittedName>
</protein>
<dbReference type="Proteomes" id="UP001589748">
    <property type="component" value="Unassembled WGS sequence"/>
</dbReference>
<name>A0ABV5LY09_9ACTN</name>
<gene>
    <name evidence="2" type="ORF">ACFFVI_18350</name>
</gene>
<feature type="compositionally biased region" description="Basic and acidic residues" evidence="1">
    <location>
        <begin position="11"/>
        <end position="20"/>
    </location>
</feature>
<evidence type="ECO:0000313" key="2">
    <source>
        <dbReference type="EMBL" id="MFB9378924.1"/>
    </source>
</evidence>
<reference evidence="2 3" key="1">
    <citation type="submission" date="2024-09" db="EMBL/GenBank/DDBJ databases">
        <authorList>
            <person name="Sun Q."/>
            <person name="Mori K."/>
        </authorList>
    </citation>
    <scope>NUCLEOTIDE SEQUENCE [LARGE SCALE GENOMIC DNA]</scope>
    <source>
        <strain evidence="2 3">TISTR 1856</strain>
    </source>
</reference>
<comment type="caution">
    <text evidence="2">The sequence shown here is derived from an EMBL/GenBank/DDBJ whole genome shotgun (WGS) entry which is preliminary data.</text>
</comment>
<feature type="region of interest" description="Disordered" evidence="1">
    <location>
        <begin position="1"/>
        <end position="26"/>
    </location>
</feature>
<proteinExistence type="predicted"/>
<keyword evidence="3" id="KW-1185">Reference proteome</keyword>
<evidence type="ECO:0000313" key="3">
    <source>
        <dbReference type="Proteomes" id="UP001589748"/>
    </source>
</evidence>
<dbReference type="RefSeq" id="WP_380136511.1">
    <property type="nucleotide sequence ID" value="NZ_JBHLUI010000007.1"/>
</dbReference>
<accession>A0ABV5LY09</accession>
<organism evidence="2 3">
    <name type="scientific">Kineococcus gynurae</name>
    <dbReference type="NCBI Taxonomy" id="452979"/>
    <lineage>
        <taxon>Bacteria</taxon>
        <taxon>Bacillati</taxon>
        <taxon>Actinomycetota</taxon>
        <taxon>Actinomycetes</taxon>
        <taxon>Kineosporiales</taxon>
        <taxon>Kineosporiaceae</taxon>
        <taxon>Kineococcus</taxon>
    </lineage>
</organism>
<evidence type="ECO:0000256" key="1">
    <source>
        <dbReference type="SAM" id="MobiDB-lite"/>
    </source>
</evidence>